<feature type="compositionally biased region" description="Pro residues" evidence="12">
    <location>
        <begin position="409"/>
        <end position="422"/>
    </location>
</feature>
<dbReference type="PANTHER" id="PTHR11669">
    <property type="entry name" value="REPLICATION FACTOR C / DNA POLYMERASE III GAMMA-TAU SUBUNIT"/>
    <property type="match status" value="1"/>
</dbReference>
<dbReference type="FunFam" id="1.10.8.60:FF:000013">
    <property type="entry name" value="DNA polymerase III subunit gamma/tau"/>
    <property type="match status" value="1"/>
</dbReference>
<dbReference type="InterPro" id="IPR021029">
    <property type="entry name" value="DNA_pol_III_tau_dom-5"/>
</dbReference>
<dbReference type="InterPro" id="IPR008921">
    <property type="entry name" value="DNA_pol3_clamp-load_cplx_C"/>
</dbReference>
<dbReference type="InterPro" id="IPR045085">
    <property type="entry name" value="HLD_clamp_pol_III_gamma_tau"/>
</dbReference>
<dbReference type="Pfam" id="PF13177">
    <property type="entry name" value="DNA_pol3_delta2"/>
    <property type="match status" value="1"/>
</dbReference>
<dbReference type="InterPro" id="IPR050238">
    <property type="entry name" value="DNA_Rep/Repair_Clamp_Loader"/>
</dbReference>
<dbReference type="InterPro" id="IPR038249">
    <property type="entry name" value="PolIII_tau_V_sf"/>
</dbReference>
<evidence type="ECO:0000259" key="13">
    <source>
        <dbReference type="SMART" id="SM00382"/>
    </source>
</evidence>
<keyword evidence="2 11" id="KW-0808">Transferase</keyword>
<dbReference type="FunFam" id="3.40.50.300:FF:000014">
    <property type="entry name" value="DNA polymerase III subunit gamma/tau"/>
    <property type="match status" value="1"/>
</dbReference>
<evidence type="ECO:0000256" key="8">
    <source>
        <dbReference type="ARBA" id="ARBA00022840"/>
    </source>
</evidence>
<evidence type="ECO:0000256" key="4">
    <source>
        <dbReference type="ARBA" id="ARBA00022705"/>
    </source>
</evidence>
<accession>A0A1C3H5W5</accession>
<dbReference type="Pfam" id="PF12170">
    <property type="entry name" value="DNA_pol3_tau_5"/>
    <property type="match status" value="1"/>
</dbReference>
<dbReference type="Gene3D" id="3.40.50.300">
    <property type="entry name" value="P-loop containing nucleotide triphosphate hydrolases"/>
    <property type="match status" value="1"/>
</dbReference>
<evidence type="ECO:0000313" key="14">
    <source>
        <dbReference type="EMBL" id="SAM68947.1"/>
    </source>
</evidence>
<keyword evidence="5" id="KW-0479">Metal-binding</keyword>
<proteinExistence type="inferred from homology"/>
<dbReference type="GO" id="GO:0003887">
    <property type="term" value="F:DNA-directed DNA polymerase activity"/>
    <property type="evidence" value="ECO:0007669"/>
    <property type="project" value="UniProtKB-KW"/>
</dbReference>
<evidence type="ECO:0000256" key="9">
    <source>
        <dbReference type="ARBA" id="ARBA00022932"/>
    </source>
</evidence>
<evidence type="ECO:0000256" key="1">
    <source>
        <dbReference type="ARBA" id="ARBA00006360"/>
    </source>
</evidence>
<dbReference type="InterPro" id="IPR027417">
    <property type="entry name" value="P-loop_NTPase"/>
</dbReference>
<dbReference type="Pfam" id="PF12169">
    <property type="entry name" value="DNA_pol3_gamma3"/>
    <property type="match status" value="1"/>
</dbReference>
<protein>
    <recommendedName>
        <fullName evidence="11">DNA polymerase III subunit gamma/tau</fullName>
        <ecNumber evidence="11">2.7.7.7</ecNumber>
    </recommendedName>
</protein>
<organism evidence="14 15">
    <name type="scientific">Cardiobacterium hominis</name>
    <dbReference type="NCBI Taxonomy" id="2718"/>
    <lineage>
        <taxon>Bacteria</taxon>
        <taxon>Pseudomonadati</taxon>
        <taxon>Pseudomonadota</taxon>
        <taxon>Gammaproteobacteria</taxon>
        <taxon>Cardiobacteriales</taxon>
        <taxon>Cardiobacteriaceae</taxon>
        <taxon>Cardiobacterium</taxon>
    </lineage>
</organism>
<dbReference type="CDD" id="cd18137">
    <property type="entry name" value="HLD_clamp_pol_III_gamma_tau"/>
    <property type="match status" value="1"/>
</dbReference>
<feature type="region of interest" description="Disordered" evidence="12">
    <location>
        <begin position="408"/>
        <end position="519"/>
    </location>
</feature>
<dbReference type="Pfam" id="PF22608">
    <property type="entry name" value="DNAX_ATPase_lid"/>
    <property type="match status" value="1"/>
</dbReference>
<evidence type="ECO:0000256" key="10">
    <source>
        <dbReference type="ARBA" id="ARBA00049244"/>
    </source>
</evidence>
<sequence>MQAFFFTSKKHPMYQVLARKWRPKNFHELVGQTHVTQALTYALDHNRIHHAYLFTGTRGVGKTTIARIFAKSLNCQKNHVSSNPCGECDHCKEIDQGRFPDLIEVDAASRSRVEETRELLDNVPYAPVKGQYKVYLIDEVHMFSASSFNALLKTLEEPPPHVKFILATTDPQKLPATILSRCLQFHLKNMSERQIIEHLAHILQAEHAEYEPDALHLLANAAAGSMRDSLSLLDQALAYGQGHVRTRDVATLLGAVPEPQLLHILQLLANGDAPGLRNTLESLDEYAPDYAGLLLRLLQQMQKITIAQLGAERYAEEIPAALHALAARLPVELLQLWYQIGNEAWQNLPYQPDARMALEMSLLRMIALQPLLPTSDPAQARPVREAAPASDSLTASLDDLAASLQATAPAPPAAENPHPAEPPATTAPAAEPQPAAPAAASEHEPPPWEEPPTTATNSHDENDDVPPWVSETIPDDSERTPAKKPEPAPAAVIAPETAAPAAAKKPAAPPANTTAPGDLIDNLERWSDFLVSLDLHEYPLLLLENSVPASWQAPLLSLYTAPTGIIFDQAQNREQAAAAIAHALGIACTIEIQPADALKTPIEYRRQKNAAAQQRAEQDFLNHPQIRAAQATFGPALQVDNIQPLNPQE</sequence>
<feature type="domain" description="AAA+ ATPase" evidence="13">
    <location>
        <begin position="48"/>
        <end position="191"/>
    </location>
</feature>
<comment type="function">
    <text evidence="11">DNA polymerase III is a complex, multichain enzyme responsible for most of the replicative synthesis in bacteria. This DNA polymerase also exhibits 3' to 5' exonuclease activity.</text>
</comment>
<reference evidence="15" key="1">
    <citation type="submission" date="2016-04" db="EMBL/GenBank/DDBJ databases">
        <authorList>
            <person name="Tagini F."/>
        </authorList>
    </citation>
    <scope>NUCLEOTIDE SEQUENCE [LARGE SCALE GENOMIC DNA]</scope>
    <source>
        <strain evidence="15">CHUV0807</strain>
    </source>
</reference>
<dbReference type="SUPFAM" id="SSF52540">
    <property type="entry name" value="P-loop containing nucleoside triphosphate hydrolases"/>
    <property type="match status" value="1"/>
</dbReference>
<evidence type="ECO:0000256" key="12">
    <source>
        <dbReference type="SAM" id="MobiDB-lite"/>
    </source>
</evidence>
<keyword evidence="3 11" id="KW-0548">Nucleotidyltransferase</keyword>
<dbReference type="Gene3D" id="3.30.300.150">
    <property type="entry name" value="DNA polymerase III, tau subunit, domain V"/>
    <property type="match status" value="1"/>
</dbReference>
<dbReference type="NCBIfam" id="NF004046">
    <property type="entry name" value="PRK05563.1"/>
    <property type="match status" value="1"/>
</dbReference>
<keyword evidence="8 11" id="KW-0067">ATP-binding</keyword>
<comment type="subunit">
    <text evidence="11">DNA polymerase III contains a core (composed of alpha, epsilon and theta chains) that associates with a tau subunit. This core dimerizes to form the POLIII' complex. PolIII' associates with the gamma complex (composed of gamma, delta, delta', psi and chi chains) and with the beta chain to form the complete DNA polymerase III complex.</text>
</comment>
<keyword evidence="7" id="KW-0862">Zinc</keyword>
<dbReference type="InterPro" id="IPR012763">
    <property type="entry name" value="DNA_pol_III_sug/sutau_N"/>
</dbReference>
<dbReference type="PANTHER" id="PTHR11669:SF0">
    <property type="entry name" value="PROTEIN STICHEL-LIKE 2"/>
    <property type="match status" value="1"/>
</dbReference>
<dbReference type="InterPro" id="IPR003593">
    <property type="entry name" value="AAA+_ATPase"/>
</dbReference>
<dbReference type="GO" id="GO:0009360">
    <property type="term" value="C:DNA polymerase III complex"/>
    <property type="evidence" value="ECO:0007669"/>
    <property type="project" value="InterPro"/>
</dbReference>
<dbReference type="Proteomes" id="UP000190837">
    <property type="component" value="Unassembled WGS sequence"/>
</dbReference>
<dbReference type="GO" id="GO:0003677">
    <property type="term" value="F:DNA binding"/>
    <property type="evidence" value="ECO:0007669"/>
    <property type="project" value="InterPro"/>
</dbReference>
<dbReference type="InterPro" id="IPR001270">
    <property type="entry name" value="ClpA/B"/>
</dbReference>
<comment type="catalytic activity">
    <reaction evidence="10 11">
        <text>DNA(n) + a 2'-deoxyribonucleoside 5'-triphosphate = DNA(n+1) + diphosphate</text>
        <dbReference type="Rhea" id="RHEA:22508"/>
        <dbReference type="Rhea" id="RHEA-COMP:17339"/>
        <dbReference type="Rhea" id="RHEA-COMP:17340"/>
        <dbReference type="ChEBI" id="CHEBI:33019"/>
        <dbReference type="ChEBI" id="CHEBI:61560"/>
        <dbReference type="ChEBI" id="CHEBI:173112"/>
        <dbReference type="EC" id="2.7.7.7"/>
    </reaction>
</comment>
<dbReference type="PRINTS" id="PR00300">
    <property type="entry name" value="CLPPROTEASEA"/>
</dbReference>
<evidence type="ECO:0000256" key="7">
    <source>
        <dbReference type="ARBA" id="ARBA00022833"/>
    </source>
</evidence>
<dbReference type="EMBL" id="FKLO01000067">
    <property type="protein sequence ID" value="SAM68947.1"/>
    <property type="molecule type" value="Genomic_DNA"/>
</dbReference>
<evidence type="ECO:0000256" key="2">
    <source>
        <dbReference type="ARBA" id="ARBA00022679"/>
    </source>
</evidence>
<name>A0A1C3H5W5_9GAMM</name>
<dbReference type="SMART" id="SM00382">
    <property type="entry name" value="AAA"/>
    <property type="match status" value="1"/>
</dbReference>
<dbReference type="EC" id="2.7.7.7" evidence="11"/>
<dbReference type="Gene3D" id="1.10.8.60">
    <property type="match status" value="1"/>
</dbReference>
<feature type="compositionally biased region" description="Low complexity" evidence="12">
    <location>
        <begin position="423"/>
        <end position="440"/>
    </location>
</feature>
<dbReference type="GO" id="GO:0046872">
    <property type="term" value="F:metal ion binding"/>
    <property type="evidence" value="ECO:0007669"/>
    <property type="project" value="UniProtKB-KW"/>
</dbReference>
<keyword evidence="4 11" id="KW-0235">DNA replication</keyword>
<dbReference type="GO" id="GO:0005524">
    <property type="term" value="F:ATP binding"/>
    <property type="evidence" value="ECO:0007669"/>
    <property type="project" value="UniProtKB-KW"/>
</dbReference>
<keyword evidence="6 11" id="KW-0547">Nucleotide-binding</keyword>
<evidence type="ECO:0000256" key="3">
    <source>
        <dbReference type="ARBA" id="ARBA00022695"/>
    </source>
</evidence>
<dbReference type="InterPro" id="IPR022754">
    <property type="entry name" value="DNA_pol_III_gamma-3"/>
</dbReference>
<dbReference type="Gene3D" id="1.20.272.10">
    <property type="match status" value="1"/>
</dbReference>
<feature type="compositionally biased region" description="Low complexity" evidence="12">
    <location>
        <begin position="489"/>
        <end position="516"/>
    </location>
</feature>
<evidence type="ECO:0000256" key="5">
    <source>
        <dbReference type="ARBA" id="ARBA00022723"/>
    </source>
</evidence>
<gene>
    <name evidence="11" type="primary">dnaX</name>
    <name evidence="14" type="ORF">CHUV0807_1988</name>
</gene>
<evidence type="ECO:0000313" key="15">
    <source>
        <dbReference type="Proteomes" id="UP000190837"/>
    </source>
</evidence>
<evidence type="ECO:0000256" key="11">
    <source>
        <dbReference type="RuleBase" id="RU364063"/>
    </source>
</evidence>
<evidence type="ECO:0000256" key="6">
    <source>
        <dbReference type="ARBA" id="ARBA00022741"/>
    </source>
</evidence>
<dbReference type="SUPFAM" id="SSF48019">
    <property type="entry name" value="post-AAA+ oligomerization domain-like"/>
    <property type="match status" value="1"/>
</dbReference>
<keyword evidence="9 11" id="KW-0239">DNA-directed DNA polymerase</keyword>
<comment type="similarity">
    <text evidence="1 11">Belongs to the DnaX/STICHEL family.</text>
</comment>
<dbReference type="NCBIfam" id="NF005942">
    <property type="entry name" value="PRK07994.1"/>
    <property type="match status" value="1"/>
</dbReference>
<dbReference type="CDD" id="cd00009">
    <property type="entry name" value="AAA"/>
    <property type="match status" value="1"/>
</dbReference>
<dbReference type="GO" id="GO:0006261">
    <property type="term" value="P:DNA-templated DNA replication"/>
    <property type="evidence" value="ECO:0007669"/>
    <property type="project" value="TreeGrafter"/>
</dbReference>
<dbReference type="AlphaFoldDB" id="A0A1C3H5W5"/>
<feature type="compositionally biased region" description="Basic and acidic residues" evidence="12">
    <location>
        <begin position="476"/>
        <end position="486"/>
    </location>
</feature>
<dbReference type="NCBIfam" id="TIGR02397">
    <property type="entry name" value="dnaX_nterm"/>
    <property type="match status" value="1"/>
</dbReference>